<dbReference type="InterPro" id="IPR003439">
    <property type="entry name" value="ABC_transporter-like_ATP-bd"/>
</dbReference>
<dbReference type="CDD" id="cd03257">
    <property type="entry name" value="ABC_NikE_OppD_transporters"/>
    <property type="match status" value="1"/>
</dbReference>
<reference evidence="11 12" key="1">
    <citation type="journal article" date="2023" name="Int. J. Syst. Evol. Microbiol.">
        <title>The observation of taxonomic boundaries for the 16SrII and 16SrXXV phytoplasmas using genome-based delimitation.</title>
        <authorList>
            <person name="Rodrigues Jardim B."/>
            <person name="Tran-Nguyen L.T.T."/>
            <person name="Gambley C."/>
            <person name="Al-Sadi A.M."/>
            <person name="Al-Subhi A.M."/>
            <person name="Foissac X."/>
            <person name="Salar P."/>
            <person name="Cai H."/>
            <person name="Yang J.Y."/>
            <person name="Davis R."/>
            <person name="Jones L."/>
            <person name="Rodoni B."/>
            <person name="Constable F.E."/>
        </authorList>
    </citation>
    <scope>NUCLEOTIDE SEQUENCE [LARGE SCALE GENOMIC DNA]</scope>
    <source>
        <strain evidence="11">BAWM-OMN-P26</strain>
    </source>
</reference>
<keyword evidence="4" id="KW-1003">Cell membrane</keyword>
<comment type="subcellular location">
    <subcellularLocation>
        <location evidence="1">Cell membrane</location>
        <topology evidence="1">Peripheral membrane protein</topology>
    </subcellularLocation>
</comment>
<evidence type="ECO:0000256" key="3">
    <source>
        <dbReference type="ARBA" id="ARBA00022448"/>
    </source>
</evidence>
<dbReference type="InterPro" id="IPR027417">
    <property type="entry name" value="P-loop_NTPase"/>
</dbReference>
<dbReference type="PANTHER" id="PTHR43297">
    <property type="entry name" value="OLIGOPEPTIDE TRANSPORT ATP-BINDING PROTEIN APPD"/>
    <property type="match status" value="1"/>
</dbReference>
<dbReference type="PANTHER" id="PTHR43297:SF14">
    <property type="entry name" value="ATPASE AAA-TYPE CORE DOMAIN-CONTAINING PROTEIN"/>
    <property type="match status" value="1"/>
</dbReference>
<keyword evidence="8" id="KW-1278">Translocase</keyword>
<dbReference type="InterPro" id="IPR003593">
    <property type="entry name" value="AAA+_ATPase"/>
</dbReference>
<feature type="domain" description="ABC transporter" evidence="10">
    <location>
        <begin position="4"/>
        <end position="254"/>
    </location>
</feature>
<dbReference type="Gene3D" id="3.40.50.300">
    <property type="entry name" value="P-loop containing nucleotide triphosphate hydrolases"/>
    <property type="match status" value="1"/>
</dbReference>
<evidence type="ECO:0000256" key="6">
    <source>
        <dbReference type="ARBA" id="ARBA00022741"/>
    </source>
</evidence>
<accession>A0A9K3WR02</accession>
<dbReference type="FunFam" id="3.40.50.300:FF:000016">
    <property type="entry name" value="Oligopeptide ABC transporter ATP-binding component"/>
    <property type="match status" value="1"/>
</dbReference>
<evidence type="ECO:0000256" key="2">
    <source>
        <dbReference type="ARBA" id="ARBA00005417"/>
    </source>
</evidence>
<gene>
    <name evidence="11" type="ORF">OC696_01160</name>
</gene>
<dbReference type="SMART" id="SM00382">
    <property type="entry name" value="AAA"/>
    <property type="match status" value="1"/>
</dbReference>
<proteinExistence type="inferred from homology"/>
<keyword evidence="9" id="KW-0472">Membrane</keyword>
<comment type="caution">
    <text evidence="11">The sequence shown here is derived from an EMBL/GenBank/DDBJ whole genome shotgun (WGS) entry which is preliminary data.</text>
</comment>
<keyword evidence="5" id="KW-0997">Cell inner membrane</keyword>
<keyword evidence="7 11" id="KW-0067">ATP-binding</keyword>
<keyword evidence="6" id="KW-0547">Nucleotide-binding</keyword>
<name>A0A9K3WR02_9MOLU</name>
<keyword evidence="12" id="KW-1185">Reference proteome</keyword>
<evidence type="ECO:0000313" key="11">
    <source>
        <dbReference type="EMBL" id="MDO8054478.1"/>
    </source>
</evidence>
<evidence type="ECO:0000313" key="12">
    <source>
        <dbReference type="Proteomes" id="UP001170651"/>
    </source>
</evidence>
<evidence type="ECO:0000256" key="8">
    <source>
        <dbReference type="ARBA" id="ARBA00022967"/>
    </source>
</evidence>
<protein>
    <submittedName>
        <fullName evidence="11">ABC transporter ATP-binding protein</fullName>
    </submittedName>
</protein>
<evidence type="ECO:0000256" key="9">
    <source>
        <dbReference type="ARBA" id="ARBA00023136"/>
    </source>
</evidence>
<keyword evidence="3" id="KW-0813">Transport</keyword>
<organism evidence="11 12">
    <name type="scientific">Candidatus Phytoplasma australasiaticum subsp. australasiaticum</name>
    <dbReference type="NCBI Taxonomy" id="2832407"/>
    <lineage>
        <taxon>Bacteria</taxon>
        <taxon>Bacillati</taxon>
        <taxon>Mycoplasmatota</taxon>
        <taxon>Mollicutes</taxon>
        <taxon>Acholeplasmatales</taxon>
        <taxon>Acholeplasmataceae</taxon>
        <taxon>Candidatus Phytoplasma</taxon>
        <taxon>16SrII (Peanut WB group)</taxon>
        <taxon>Candidatus Phytoplasma australasiaticum</taxon>
    </lineage>
</organism>
<dbReference type="GO" id="GO:0016887">
    <property type="term" value="F:ATP hydrolysis activity"/>
    <property type="evidence" value="ECO:0007669"/>
    <property type="project" value="InterPro"/>
</dbReference>
<dbReference type="PROSITE" id="PS50893">
    <property type="entry name" value="ABC_TRANSPORTER_2"/>
    <property type="match status" value="1"/>
</dbReference>
<dbReference type="GO" id="GO:0005524">
    <property type="term" value="F:ATP binding"/>
    <property type="evidence" value="ECO:0007669"/>
    <property type="project" value="UniProtKB-KW"/>
</dbReference>
<dbReference type="GO" id="GO:0005886">
    <property type="term" value="C:plasma membrane"/>
    <property type="evidence" value="ECO:0007669"/>
    <property type="project" value="UniProtKB-SubCell"/>
</dbReference>
<dbReference type="RefSeq" id="WP_213680420.1">
    <property type="nucleotide sequence ID" value="NZ_JALQCT010000004.1"/>
</dbReference>
<evidence type="ECO:0000256" key="5">
    <source>
        <dbReference type="ARBA" id="ARBA00022519"/>
    </source>
</evidence>
<dbReference type="AlphaFoldDB" id="A0A9K3WR02"/>
<evidence type="ECO:0000256" key="4">
    <source>
        <dbReference type="ARBA" id="ARBA00022475"/>
    </source>
</evidence>
<dbReference type="Proteomes" id="UP001170651">
    <property type="component" value="Unassembled WGS sequence"/>
</dbReference>
<dbReference type="InterPro" id="IPR050388">
    <property type="entry name" value="ABC_Ni/Peptide_Import"/>
</dbReference>
<sequence>MSLLQVKNLHTYFQFENSLIKAVRGVNFEVKEQETLAIIGESGSGKSQIALSILKLLQTNQKIVQGKIIFNQELISDFDEQQMRKIRGQEISIIFQDPVSSLNPLLKIKTQIFEILKLRKGLYGKPALIQAIKLLEQVEISDPYKILESYPYQLSGGLCQRVSIAISLICRPKLLIADEPTTAIDVIAQKEILHLIKDMQKKYNMSMIFITHDLSIVASLVENIIVLYKGMIVEKAPCKKIFSNPMHPYTKKLLNDFLLTSIYRSSIQSNENFYNAENEIFDFRNFKNYAEPDLDLYQVSDEHFISCTLKK</sequence>
<evidence type="ECO:0000256" key="1">
    <source>
        <dbReference type="ARBA" id="ARBA00004202"/>
    </source>
</evidence>
<dbReference type="SUPFAM" id="SSF52540">
    <property type="entry name" value="P-loop containing nucleoside triphosphate hydrolases"/>
    <property type="match status" value="1"/>
</dbReference>
<dbReference type="Pfam" id="PF00005">
    <property type="entry name" value="ABC_tran"/>
    <property type="match status" value="1"/>
</dbReference>
<dbReference type="EMBL" id="JAOSIW010000006">
    <property type="protein sequence ID" value="MDO8054478.1"/>
    <property type="molecule type" value="Genomic_DNA"/>
</dbReference>
<evidence type="ECO:0000256" key="7">
    <source>
        <dbReference type="ARBA" id="ARBA00022840"/>
    </source>
</evidence>
<comment type="similarity">
    <text evidence="2">Belongs to the ABC transporter superfamily.</text>
</comment>
<evidence type="ECO:0000259" key="10">
    <source>
        <dbReference type="PROSITE" id="PS50893"/>
    </source>
</evidence>